<dbReference type="EMBL" id="DF973182">
    <property type="protein sequence ID" value="GAU18288.1"/>
    <property type="molecule type" value="Genomic_DNA"/>
</dbReference>
<feature type="domain" description="GTD-binding" evidence="7">
    <location>
        <begin position="4"/>
        <end position="102"/>
    </location>
</feature>
<keyword evidence="3" id="KW-1133">Transmembrane helix</keyword>
<evidence type="ECO:0000256" key="1">
    <source>
        <dbReference type="ARBA" id="ARBA00004370"/>
    </source>
</evidence>
<name>A0A2Z6M7U6_TRISU</name>
<dbReference type="OrthoDB" id="1105498at2759"/>
<dbReference type="PANTHER" id="PTHR31422">
    <property type="entry name" value="BNAANNG28530D PROTEIN"/>
    <property type="match status" value="1"/>
</dbReference>
<feature type="coiled-coil region" evidence="5">
    <location>
        <begin position="6"/>
        <end position="40"/>
    </location>
</feature>
<keyword evidence="9" id="KW-1185">Reference proteome</keyword>
<dbReference type="PROSITE" id="PS51775">
    <property type="entry name" value="GTD_BINDING"/>
    <property type="match status" value="1"/>
</dbReference>
<evidence type="ECO:0000256" key="3">
    <source>
        <dbReference type="ARBA" id="ARBA00022989"/>
    </source>
</evidence>
<accession>A0A2Z6M7U6</accession>
<evidence type="ECO:0000256" key="2">
    <source>
        <dbReference type="ARBA" id="ARBA00022692"/>
    </source>
</evidence>
<reference evidence="9" key="1">
    <citation type="journal article" date="2017" name="Front. Plant Sci.">
        <title>Climate Clever Clovers: New Paradigm to Reduce the Environmental Footprint of Ruminants by Breeding Low Methanogenic Forages Utilizing Haplotype Variation.</title>
        <authorList>
            <person name="Kaur P."/>
            <person name="Appels R."/>
            <person name="Bayer P.E."/>
            <person name="Keeble-Gagnere G."/>
            <person name="Wang J."/>
            <person name="Hirakawa H."/>
            <person name="Shirasawa K."/>
            <person name="Vercoe P."/>
            <person name="Stefanova K."/>
            <person name="Durmic Z."/>
            <person name="Nichols P."/>
            <person name="Revell C."/>
            <person name="Isobe S.N."/>
            <person name="Edwards D."/>
            <person name="Erskine W."/>
        </authorList>
    </citation>
    <scope>NUCLEOTIDE SEQUENCE [LARGE SCALE GENOMIC DNA]</scope>
    <source>
        <strain evidence="9">cv. Daliak</strain>
    </source>
</reference>
<keyword evidence="4" id="KW-0472">Membrane</keyword>
<dbReference type="Proteomes" id="UP000242715">
    <property type="component" value="Unassembled WGS sequence"/>
</dbReference>
<feature type="region of interest" description="Disordered" evidence="6">
    <location>
        <begin position="156"/>
        <end position="187"/>
    </location>
</feature>
<keyword evidence="5" id="KW-0175">Coiled coil</keyword>
<feature type="region of interest" description="Disordered" evidence="6">
    <location>
        <begin position="127"/>
        <end position="146"/>
    </location>
</feature>
<dbReference type="GO" id="GO:0080115">
    <property type="term" value="F:myosin XI tail binding"/>
    <property type="evidence" value="ECO:0007669"/>
    <property type="project" value="UniProtKB-ARBA"/>
</dbReference>
<evidence type="ECO:0000313" key="8">
    <source>
        <dbReference type="EMBL" id="GAU18288.1"/>
    </source>
</evidence>
<keyword evidence="2" id="KW-0812">Transmembrane</keyword>
<dbReference type="PANTHER" id="PTHR31422:SF1">
    <property type="entry name" value="GTD-BINDING DOMAIN-CONTAINING PROTEIN"/>
    <property type="match status" value="1"/>
</dbReference>
<dbReference type="AlphaFoldDB" id="A0A2Z6M7U6"/>
<proteinExistence type="predicted"/>
<dbReference type="GO" id="GO:0016020">
    <property type="term" value="C:membrane"/>
    <property type="evidence" value="ECO:0007669"/>
    <property type="project" value="UniProtKB-SubCell"/>
</dbReference>
<feature type="compositionally biased region" description="Polar residues" evidence="6">
    <location>
        <begin position="134"/>
        <end position="145"/>
    </location>
</feature>
<evidence type="ECO:0000313" key="9">
    <source>
        <dbReference type="Proteomes" id="UP000242715"/>
    </source>
</evidence>
<dbReference type="Pfam" id="PF04576">
    <property type="entry name" value="Zein-binding"/>
    <property type="match status" value="1"/>
</dbReference>
<comment type="subcellular location">
    <subcellularLocation>
        <location evidence="1">Membrane</location>
    </subcellularLocation>
</comment>
<sequence>MSETDITAMKETLRAQQQLLQKLYAELDEEREASASAASEAMDMILRLQGEKAAVKMEASHYKRMSEEKIGHAEATLEVYEELMYQKEMEIASLEFQVLAYKQRLLALGADFNASDFEFPEDLLLNRNDQQNNGENGQSSSTIRRLSSLPHIQFKTTLRANRKRDPSPTPIPFPDVIPNTLEGKDQEVNSPNLEISKKPVDYANGTLDSYWNQIQKLDEKVNVISDCKESGVAKNSNLRSRRGRSCAILSQASNKIAFDKTFKLPPYPKAAKENRCEVPIMDTESVSTPSCSVNNVHDVFEVSEHGKRKLEKWISDVDNRLTKPDSMSEEIVESNVKHDMEKLKSMMLSTHHEIKKANLKDTKNVVDCNAEAKFHKLHQRIDRLEMDRISMRQEEIRHEGDGEEHLRLLKDIQSQLNSIQSEMRKCNKTKKASPKKEDISLVPLQEVMCFGLFFLKLVIV</sequence>
<evidence type="ECO:0000259" key="7">
    <source>
        <dbReference type="PROSITE" id="PS51775"/>
    </source>
</evidence>
<gene>
    <name evidence="8" type="ORF">TSUD_201760</name>
</gene>
<evidence type="ECO:0000256" key="4">
    <source>
        <dbReference type="ARBA" id="ARBA00023136"/>
    </source>
</evidence>
<dbReference type="InterPro" id="IPR007656">
    <property type="entry name" value="GTD-bd"/>
</dbReference>
<protein>
    <recommendedName>
        <fullName evidence="7">GTD-binding domain-containing protein</fullName>
    </recommendedName>
</protein>
<evidence type="ECO:0000256" key="5">
    <source>
        <dbReference type="SAM" id="Coils"/>
    </source>
</evidence>
<organism evidence="8 9">
    <name type="scientific">Trifolium subterraneum</name>
    <name type="common">Subterranean clover</name>
    <dbReference type="NCBI Taxonomy" id="3900"/>
    <lineage>
        <taxon>Eukaryota</taxon>
        <taxon>Viridiplantae</taxon>
        <taxon>Streptophyta</taxon>
        <taxon>Embryophyta</taxon>
        <taxon>Tracheophyta</taxon>
        <taxon>Spermatophyta</taxon>
        <taxon>Magnoliopsida</taxon>
        <taxon>eudicotyledons</taxon>
        <taxon>Gunneridae</taxon>
        <taxon>Pentapetalae</taxon>
        <taxon>rosids</taxon>
        <taxon>fabids</taxon>
        <taxon>Fabales</taxon>
        <taxon>Fabaceae</taxon>
        <taxon>Papilionoideae</taxon>
        <taxon>50 kb inversion clade</taxon>
        <taxon>NPAAA clade</taxon>
        <taxon>Hologalegina</taxon>
        <taxon>IRL clade</taxon>
        <taxon>Trifolieae</taxon>
        <taxon>Trifolium</taxon>
    </lineage>
</organism>
<evidence type="ECO:0000256" key="6">
    <source>
        <dbReference type="SAM" id="MobiDB-lite"/>
    </source>
</evidence>